<dbReference type="InterPro" id="IPR017972">
    <property type="entry name" value="Cyt_P450_CS"/>
</dbReference>
<dbReference type="Gene3D" id="1.10.630.10">
    <property type="entry name" value="Cytochrome P450"/>
    <property type="match status" value="1"/>
</dbReference>
<evidence type="ECO:0000256" key="4">
    <source>
        <dbReference type="ARBA" id="ARBA00022617"/>
    </source>
</evidence>
<organism evidence="14 15">
    <name type="scientific">Aquilegia coerulea</name>
    <name type="common">Rocky mountain columbine</name>
    <dbReference type="NCBI Taxonomy" id="218851"/>
    <lineage>
        <taxon>Eukaryota</taxon>
        <taxon>Viridiplantae</taxon>
        <taxon>Streptophyta</taxon>
        <taxon>Embryophyta</taxon>
        <taxon>Tracheophyta</taxon>
        <taxon>Spermatophyta</taxon>
        <taxon>Magnoliopsida</taxon>
        <taxon>Ranunculales</taxon>
        <taxon>Ranunculaceae</taxon>
        <taxon>Thalictroideae</taxon>
        <taxon>Aquilegia</taxon>
    </lineage>
</organism>
<dbReference type="PROSITE" id="PS00086">
    <property type="entry name" value="CYTOCHROME_P450"/>
    <property type="match status" value="1"/>
</dbReference>
<dbReference type="EMBL" id="KZ305068">
    <property type="protein sequence ID" value="PIA31220.1"/>
    <property type="molecule type" value="Genomic_DNA"/>
</dbReference>
<dbReference type="AlphaFoldDB" id="A0A2G5CJ62"/>
<dbReference type="GO" id="GO:0020037">
    <property type="term" value="F:heme binding"/>
    <property type="evidence" value="ECO:0007669"/>
    <property type="project" value="InterPro"/>
</dbReference>
<evidence type="ECO:0000313" key="15">
    <source>
        <dbReference type="Proteomes" id="UP000230069"/>
    </source>
</evidence>
<evidence type="ECO:0000256" key="13">
    <source>
        <dbReference type="SAM" id="SignalP"/>
    </source>
</evidence>
<feature type="binding site" description="axial binding residue" evidence="11">
    <location>
        <position position="448"/>
    </location>
    <ligand>
        <name>heme</name>
        <dbReference type="ChEBI" id="CHEBI:30413"/>
    </ligand>
    <ligandPart>
        <name>Fe</name>
        <dbReference type="ChEBI" id="CHEBI:18248"/>
    </ligandPart>
</feature>
<comment type="cofactor">
    <cofactor evidence="1 11">
        <name>heme</name>
        <dbReference type="ChEBI" id="CHEBI:30413"/>
    </cofactor>
</comment>
<dbReference type="GO" id="GO:0016705">
    <property type="term" value="F:oxidoreductase activity, acting on paired donors, with incorporation or reduction of molecular oxygen"/>
    <property type="evidence" value="ECO:0007669"/>
    <property type="project" value="InterPro"/>
</dbReference>
<keyword evidence="7" id="KW-1133">Transmembrane helix</keyword>
<dbReference type="Pfam" id="PF00067">
    <property type="entry name" value="p450"/>
    <property type="match status" value="1"/>
</dbReference>
<reference evidence="14 15" key="1">
    <citation type="submission" date="2017-09" db="EMBL/GenBank/DDBJ databases">
        <title>WGS assembly of Aquilegia coerulea Goldsmith.</title>
        <authorList>
            <person name="Hodges S."/>
            <person name="Kramer E."/>
            <person name="Nordborg M."/>
            <person name="Tomkins J."/>
            <person name="Borevitz J."/>
            <person name="Derieg N."/>
            <person name="Yan J."/>
            <person name="Mihaltcheva S."/>
            <person name="Hayes R.D."/>
            <person name="Rokhsar D."/>
        </authorList>
    </citation>
    <scope>NUCLEOTIDE SEQUENCE [LARGE SCALE GENOMIC DNA]</scope>
    <source>
        <strain evidence="15">cv. Goldsmith</strain>
    </source>
</reference>
<dbReference type="CDD" id="cd20618">
    <property type="entry name" value="CYP71_clan"/>
    <property type="match status" value="1"/>
</dbReference>
<sequence>MESSVIVLALACLAALLAFISKKTQNTKKRNPPGPKPWPIIGNLHQLPPLPHISLHLLAKKYGEIMQVKYGSGTVVVASSPKMAEEFLKTHDNVFASRPPLASGKYTGYNFQDMTWTPAGPHWRKARKVYLTEIFTPKRLNSFEYIRVEERQRFLSGLYAKSGNPVLLKNEIRRYTLSSISRVVLRDKYFSDHKTDTSLVSISEFHEMIDEWMVLNGVINIGDWIPWLRVFDLQGYVKRMKVLRDKFDAFHNYVIADHMAQKDLAGKNFVPKDMVDVLLQLSEDDTDPEVKLSIEAVKALVHDLMPGGTDTSGTTMEWAIHEILRHPDVLAKLREELDKVTNGGERWVQEDDFPQMPYLEAIIKETLRLHPLSPLLAPHFALEDCNVAGYDIAKGTTVLINTWSIGRHPDHWEDPYEFKPERFLQGKEISMTGQDFTLLPFGSGRRKCPGYTLGLRLVRTTVANIFHGFNWKLPEGMKSEDICMVERYGLTTCPEVTLSIIPEPRLPIHLYK</sequence>
<evidence type="ECO:0000256" key="1">
    <source>
        <dbReference type="ARBA" id="ARBA00001971"/>
    </source>
</evidence>
<keyword evidence="10" id="KW-0472">Membrane</keyword>
<dbReference type="GO" id="GO:0005506">
    <property type="term" value="F:iron ion binding"/>
    <property type="evidence" value="ECO:0007669"/>
    <property type="project" value="InterPro"/>
</dbReference>
<gene>
    <name evidence="14" type="ORF">AQUCO_05100019v1</name>
</gene>
<keyword evidence="5" id="KW-0812">Transmembrane</keyword>
<dbReference type="InterPro" id="IPR002401">
    <property type="entry name" value="Cyt_P450_E_grp-I"/>
</dbReference>
<dbReference type="PANTHER" id="PTHR47944">
    <property type="entry name" value="CYTOCHROME P450 98A9"/>
    <property type="match status" value="1"/>
</dbReference>
<dbReference type="GO" id="GO:0004497">
    <property type="term" value="F:monooxygenase activity"/>
    <property type="evidence" value="ECO:0007669"/>
    <property type="project" value="UniProtKB-KW"/>
</dbReference>
<keyword evidence="15" id="KW-1185">Reference proteome</keyword>
<evidence type="ECO:0000256" key="10">
    <source>
        <dbReference type="ARBA" id="ARBA00023136"/>
    </source>
</evidence>
<comment type="subcellular location">
    <subcellularLocation>
        <location evidence="2">Membrane</location>
        <topology evidence="2">Single-pass membrane protein</topology>
    </subcellularLocation>
</comment>
<comment type="similarity">
    <text evidence="3 12">Belongs to the cytochrome P450 family.</text>
</comment>
<dbReference type="SUPFAM" id="SSF48264">
    <property type="entry name" value="Cytochrome P450"/>
    <property type="match status" value="1"/>
</dbReference>
<dbReference type="GO" id="GO:0044550">
    <property type="term" value="P:secondary metabolite biosynthetic process"/>
    <property type="evidence" value="ECO:0007669"/>
    <property type="project" value="UniProtKB-ARBA"/>
</dbReference>
<protein>
    <submittedName>
        <fullName evidence="14">Uncharacterized protein</fullName>
    </submittedName>
</protein>
<feature type="signal peptide" evidence="13">
    <location>
        <begin position="1"/>
        <end position="18"/>
    </location>
</feature>
<evidence type="ECO:0000256" key="6">
    <source>
        <dbReference type="ARBA" id="ARBA00022723"/>
    </source>
</evidence>
<keyword evidence="6 11" id="KW-0479">Metal-binding</keyword>
<evidence type="ECO:0000256" key="5">
    <source>
        <dbReference type="ARBA" id="ARBA00022692"/>
    </source>
</evidence>
<dbReference type="OrthoDB" id="2789670at2759"/>
<evidence type="ECO:0000256" key="2">
    <source>
        <dbReference type="ARBA" id="ARBA00004167"/>
    </source>
</evidence>
<dbReference type="InParanoid" id="A0A2G5CJ62"/>
<keyword evidence="12" id="KW-0503">Monooxygenase</keyword>
<evidence type="ECO:0000256" key="12">
    <source>
        <dbReference type="RuleBase" id="RU000461"/>
    </source>
</evidence>
<feature type="chain" id="PRO_5013915516" evidence="13">
    <location>
        <begin position="19"/>
        <end position="512"/>
    </location>
</feature>
<dbReference type="InterPro" id="IPR036396">
    <property type="entry name" value="Cyt_P450_sf"/>
</dbReference>
<evidence type="ECO:0000256" key="3">
    <source>
        <dbReference type="ARBA" id="ARBA00010617"/>
    </source>
</evidence>
<dbReference type="InterPro" id="IPR001128">
    <property type="entry name" value="Cyt_P450"/>
</dbReference>
<keyword evidence="13" id="KW-0732">Signal</keyword>
<proteinExistence type="inferred from homology"/>
<dbReference type="STRING" id="218851.A0A2G5CJ62"/>
<keyword evidence="4 11" id="KW-0349">Heme</keyword>
<evidence type="ECO:0000256" key="9">
    <source>
        <dbReference type="ARBA" id="ARBA00023004"/>
    </source>
</evidence>
<dbReference type="PRINTS" id="PR00463">
    <property type="entry name" value="EP450I"/>
</dbReference>
<dbReference type="GO" id="GO:0016020">
    <property type="term" value="C:membrane"/>
    <property type="evidence" value="ECO:0007669"/>
    <property type="project" value="UniProtKB-SubCell"/>
</dbReference>
<evidence type="ECO:0000256" key="7">
    <source>
        <dbReference type="ARBA" id="ARBA00022989"/>
    </source>
</evidence>
<keyword evidence="9 11" id="KW-0408">Iron</keyword>
<evidence type="ECO:0000256" key="8">
    <source>
        <dbReference type="ARBA" id="ARBA00023002"/>
    </source>
</evidence>
<keyword evidence="8 12" id="KW-0560">Oxidoreductase</keyword>
<dbReference type="PRINTS" id="PR00385">
    <property type="entry name" value="P450"/>
</dbReference>
<dbReference type="PANTHER" id="PTHR47944:SF5">
    <property type="entry name" value="CYTOCHROME P450 71A1-LIKE"/>
    <property type="match status" value="1"/>
</dbReference>
<dbReference type="FunFam" id="1.10.630.10:FF:000097">
    <property type="entry name" value="Cytochrome P-450 19"/>
    <property type="match status" value="1"/>
</dbReference>
<name>A0A2G5CJ62_AQUCA</name>
<dbReference type="Proteomes" id="UP000230069">
    <property type="component" value="Unassembled WGS sequence"/>
</dbReference>
<evidence type="ECO:0000313" key="14">
    <source>
        <dbReference type="EMBL" id="PIA31220.1"/>
    </source>
</evidence>
<evidence type="ECO:0000256" key="11">
    <source>
        <dbReference type="PIRSR" id="PIRSR602401-1"/>
    </source>
</evidence>
<accession>A0A2G5CJ62</accession>